<dbReference type="GeneID" id="9619361"/>
<reference evidence="1 2" key="1">
    <citation type="journal article" date="2010" name="Science">
        <title>Genomic analysis of organismal complexity in the multicellular green alga Volvox carteri.</title>
        <authorList>
            <person name="Prochnik S.E."/>
            <person name="Umen J."/>
            <person name="Nedelcu A.M."/>
            <person name="Hallmann A."/>
            <person name="Miller S.M."/>
            <person name="Nishii I."/>
            <person name="Ferris P."/>
            <person name="Kuo A."/>
            <person name="Mitros T."/>
            <person name="Fritz-Laylin L.K."/>
            <person name="Hellsten U."/>
            <person name="Chapman J."/>
            <person name="Simakov O."/>
            <person name="Rensing S.A."/>
            <person name="Terry A."/>
            <person name="Pangilinan J."/>
            <person name="Kapitonov V."/>
            <person name="Jurka J."/>
            <person name="Salamov A."/>
            <person name="Shapiro H."/>
            <person name="Schmutz J."/>
            <person name="Grimwood J."/>
            <person name="Lindquist E."/>
            <person name="Lucas S."/>
            <person name="Grigoriev I.V."/>
            <person name="Schmitt R."/>
            <person name="Kirk D."/>
            <person name="Rokhsar D.S."/>
        </authorList>
    </citation>
    <scope>NUCLEOTIDE SEQUENCE [LARGE SCALE GENOMIC DNA]</scope>
    <source>
        <strain evidence="2">f. Nagariensis / Eve</strain>
    </source>
</reference>
<keyword evidence="2" id="KW-1185">Reference proteome</keyword>
<gene>
    <name evidence="1" type="ORF">VOLCADRAFT_104568</name>
</gene>
<protein>
    <submittedName>
        <fullName evidence="1">Uncharacterized protein</fullName>
    </submittedName>
</protein>
<proteinExistence type="predicted"/>
<dbReference type="KEGG" id="vcn:VOLCADRAFT_104568"/>
<evidence type="ECO:0000313" key="1">
    <source>
        <dbReference type="EMBL" id="EFJ48709.1"/>
    </source>
</evidence>
<dbReference type="RefSeq" id="XP_002950041.1">
    <property type="nucleotide sequence ID" value="XM_002949995.1"/>
</dbReference>
<accession>D8TUH6</accession>
<name>D8TUH6_VOLCA</name>
<organism evidence="2">
    <name type="scientific">Volvox carteri f. nagariensis</name>
    <dbReference type="NCBI Taxonomy" id="3068"/>
    <lineage>
        <taxon>Eukaryota</taxon>
        <taxon>Viridiplantae</taxon>
        <taxon>Chlorophyta</taxon>
        <taxon>core chlorophytes</taxon>
        <taxon>Chlorophyceae</taxon>
        <taxon>CS clade</taxon>
        <taxon>Chlamydomonadales</taxon>
        <taxon>Volvocaceae</taxon>
        <taxon>Volvox</taxon>
    </lineage>
</organism>
<dbReference type="Proteomes" id="UP000001058">
    <property type="component" value="Unassembled WGS sequence"/>
</dbReference>
<dbReference type="OrthoDB" id="549336at2759"/>
<dbReference type="InParanoid" id="D8TUH6"/>
<evidence type="ECO:0000313" key="2">
    <source>
        <dbReference type="Proteomes" id="UP000001058"/>
    </source>
</evidence>
<dbReference type="AlphaFoldDB" id="D8TUH6"/>
<dbReference type="EMBL" id="GL378338">
    <property type="protein sequence ID" value="EFJ48709.1"/>
    <property type="molecule type" value="Genomic_DNA"/>
</dbReference>
<sequence>MNTEVATSAVRLVIVNDVAGHFEVLAGILARLYTLMQKQQRQQLQQQQPSAHTTDLWIEPQPRVLYTGNARAPVDNGLNDWLGKEVVGAFSWHPLTASTAITDIAQPPPPPPGPGWRTPADVIICVSAELAPKVCRNVLMAVQPRLLVVVVHRADTHTPNARILFLHPTFELMALAPHVANLSRHMLKRSVDWSMPVAAFTPRKPCRAKKCLRGFSIQGALRRFKSRHGNGFTRDYVGLWQRLMQLRATGQAVPPVVVMGKGQREDLLLPPELDDRVAFYPWLKYPDFWSLIHHSYALVPAFGMPVYYESRISSTILASLLTCVPVIAEQRLLDTYTFLEERHVFLRQPGEDEAAAMVRIMGLPEEEVFSRRDALCALQQQMNERADATLTRYLSQALRDDGGGFRGFPYAWASWPLGGLVGRLGGKAPR</sequence>